<dbReference type="Pfam" id="PF05257">
    <property type="entry name" value="CHAP"/>
    <property type="match status" value="1"/>
</dbReference>
<dbReference type="EMBL" id="QUBR01000001">
    <property type="protein sequence ID" value="REK72375.1"/>
    <property type="molecule type" value="Genomic_DNA"/>
</dbReference>
<feature type="region of interest" description="Disordered" evidence="1">
    <location>
        <begin position="330"/>
        <end position="352"/>
    </location>
</feature>
<dbReference type="PROSITE" id="PS50911">
    <property type="entry name" value="CHAP"/>
    <property type="match status" value="1"/>
</dbReference>
<dbReference type="Gene3D" id="3.90.1720.10">
    <property type="entry name" value="endopeptidase domain like (from Nostoc punctiforme)"/>
    <property type="match status" value="1"/>
</dbReference>
<proteinExistence type="predicted"/>
<dbReference type="InterPro" id="IPR038765">
    <property type="entry name" value="Papain-like_cys_pep_sf"/>
</dbReference>
<dbReference type="Gene3D" id="2.60.40.2700">
    <property type="match status" value="4"/>
</dbReference>
<accession>A0A371P8Z8</accession>
<dbReference type="SUPFAM" id="SSF54001">
    <property type="entry name" value="Cysteine proteinases"/>
    <property type="match status" value="1"/>
</dbReference>
<evidence type="ECO:0000313" key="3">
    <source>
        <dbReference type="EMBL" id="REK72375.1"/>
    </source>
</evidence>
<organism evidence="3 4">
    <name type="scientific">Aeromicrobium endophyticum</name>
    <dbReference type="NCBI Taxonomy" id="2292704"/>
    <lineage>
        <taxon>Bacteria</taxon>
        <taxon>Bacillati</taxon>
        <taxon>Actinomycetota</taxon>
        <taxon>Actinomycetes</taxon>
        <taxon>Propionibacteriales</taxon>
        <taxon>Nocardioidaceae</taxon>
        <taxon>Aeromicrobium</taxon>
    </lineage>
</organism>
<evidence type="ECO:0000256" key="1">
    <source>
        <dbReference type="SAM" id="MobiDB-lite"/>
    </source>
</evidence>
<feature type="domain" description="Peptidase C51" evidence="2">
    <location>
        <begin position="20"/>
        <end position="145"/>
    </location>
</feature>
<evidence type="ECO:0000259" key="2">
    <source>
        <dbReference type="PROSITE" id="PS50911"/>
    </source>
</evidence>
<sequence>MAPAHAASTVLCTTYTGCSNQGYSHAGYASAKGTSYWGMYTGTNCTNYVAYRLITTNGLSTKRPAPGVGNARDWGTAMASVTNATPAVGAVAWWGKTGNHVAYIEKVVSSSEIWVSESNWSGAFDWRKITKSGGGWPDGIIHFTPPAPVSSTQPAIVGSPTVGAAVTASTGTWNPAPASFQYQWMLDGAPLTGATAKTYTPTPVTAYRNLTVQVSGIRTGSATVRAVSPPAVVAPGTLTASRRPVVTGTAKIGQRLSATGGTWSRTDVALTYQWFSGANSIAGATSATYAAQAADVGQPLTVRVTASRAGFTPATSTSASTASVAGGTLVRRSGPSVTGTPRVGAPLTASPGTWSPAATTTFQWYADGRAVAGATAQTFRPTARERRATITVRVTARRAGYTSATATSAATSAVGTGRIDVAKGPRIAGSPSAGAVLTIDPGTYSPANASVRYQWMRDGKAISGATSRTRKVSPGDVGRRLSATVTYKVSGYSARTVTTAAARRTRSAATLSVKATSPAAGRVALTIRVKGAGGVVPTGSVSVVDPAGRTRTAKLVKGRTVLTVTGQPTGRQTYRITYGGSSTVATGTKTKSATVR</sequence>
<protein>
    <submittedName>
        <fullName evidence="3">CHAP domain-containing protein</fullName>
    </submittedName>
</protein>
<keyword evidence="4" id="KW-1185">Reference proteome</keyword>
<dbReference type="Proteomes" id="UP000265581">
    <property type="component" value="Unassembled WGS sequence"/>
</dbReference>
<name>A0A371P8Z8_9ACTN</name>
<evidence type="ECO:0000313" key="4">
    <source>
        <dbReference type="Proteomes" id="UP000265581"/>
    </source>
</evidence>
<dbReference type="AlphaFoldDB" id="A0A371P8Z8"/>
<gene>
    <name evidence="3" type="ORF">DX116_01685</name>
</gene>
<dbReference type="InterPro" id="IPR007921">
    <property type="entry name" value="CHAP_dom"/>
</dbReference>
<comment type="caution">
    <text evidence="3">The sequence shown here is derived from an EMBL/GenBank/DDBJ whole genome shotgun (WGS) entry which is preliminary data.</text>
</comment>
<reference evidence="3 4" key="1">
    <citation type="submission" date="2018-08" db="EMBL/GenBank/DDBJ databases">
        <title>Aeromicrobium sp. M2KJ-4, whole genome shotgun sequence.</title>
        <authorList>
            <person name="Tuo L."/>
        </authorList>
    </citation>
    <scope>NUCLEOTIDE SEQUENCE [LARGE SCALE GENOMIC DNA]</scope>
    <source>
        <strain evidence="3 4">M2KJ-4</strain>
    </source>
</reference>